<dbReference type="GO" id="GO:0005737">
    <property type="term" value="C:cytoplasm"/>
    <property type="evidence" value="ECO:0007669"/>
    <property type="project" value="TreeGrafter"/>
</dbReference>
<evidence type="ECO:0000259" key="1">
    <source>
        <dbReference type="SMART" id="SM00256"/>
    </source>
</evidence>
<evidence type="ECO:0000313" key="2">
    <source>
        <dbReference type="EMBL" id="KAJ8487045.1"/>
    </source>
</evidence>
<dbReference type="AlphaFoldDB" id="A0AAD7TW35"/>
<sequence length="882" mass="99012">MLTAGHSREREPGDVLRTGSILDVLPLEILHLILHHTAADRSSILACSLVSHSWRDMSLPHLFSSLKVKRSHTHGDLSDFLTERPDLARYVRKLELGCLPMHPSSLPHSIVRPTLTLIQLSIITTKLPRLQVLILRSVWLVDEASANGDSTARPFIVPRRLEELTINGCSLPRRDQPLPLRVLFSILTAYPAKSISLLFLSLDCEAPFHPDIQRASVAAQSANTLEVESLVVKRVFSEDWRNHEARLYDAFRQVLAPGCLRSLRAHATIHGRAPDAFHTLGGFIEHAGREALHHLELPFGIGLEVGLPESRPEYWRVLHLDTCCNLESIRVTVTLPMSTSRSALQPPQVPLTTACIALIANLPRALRTFELASWYVDTTRVNDGKWLDLGELDEALLAHFPSLEKVKVVLCACVDWVECTQLVLDAMVKCRQCRILDVYLRTVMLTAKQVLREHDEAPPVKIVLDNLPPEVLHVIFQHAAHDDKPTILACSLVSWNWREMSLPHLFSSLTVKRSLDYDDFSNFLTEHPNLARYIRRLVLGFLPKRYFDGLPHATIRPTLTSVNLSQITAKLPRLHTLVLQSVWLAEARGDIASLPSVIPRMLKGLMIHGCSAPREEPLPLRALLGILIAYPATAISLQSIFVVDCNAPIQFDTELSSATHQSTIRLDLGSSCDHWPRLYETFRRLLAPLCLRSLCTHPNIHDAAPDVLRALGAFIDYAGGEALRHLELPFSIGVDDVGHSQARPDFWRILRLNKCSNLEYIQVNIALVFPWPAPHSVMPLPPVPFTTVCVALLAQLPNTLRTVAFKIRSPDETYIYDANWLDLQELDEALITQFPSLEQVHLMLDGYIRWQECIRLIRSAMAQCRQRGILSIGGQGPGRGWA</sequence>
<dbReference type="EMBL" id="JAPEVG010000086">
    <property type="protein sequence ID" value="KAJ8487045.1"/>
    <property type="molecule type" value="Genomic_DNA"/>
</dbReference>
<proteinExistence type="predicted"/>
<feature type="domain" description="F-box" evidence="1">
    <location>
        <begin position="467"/>
        <end position="510"/>
    </location>
</feature>
<name>A0AAD7TW35_9APHY</name>
<evidence type="ECO:0000313" key="3">
    <source>
        <dbReference type="Proteomes" id="UP001215151"/>
    </source>
</evidence>
<dbReference type="PANTHER" id="PTHR12874:SF9">
    <property type="entry name" value="F-BOX ONLY PROTEIN 48"/>
    <property type="match status" value="1"/>
</dbReference>
<gene>
    <name evidence="2" type="ORF">ONZ51_g4456</name>
</gene>
<dbReference type="SUPFAM" id="SSF81383">
    <property type="entry name" value="F-box domain"/>
    <property type="match status" value="2"/>
</dbReference>
<dbReference type="InterPro" id="IPR001810">
    <property type="entry name" value="F-box_dom"/>
</dbReference>
<dbReference type="Gene3D" id="1.20.1280.50">
    <property type="match status" value="1"/>
</dbReference>
<dbReference type="GO" id="GO:0019005">
    <property type="term" value="C:SCF ubiquitin ligase complex"/>
    <property type="evidence" value="ECO:0007669"/>
    <property type="project" value="TreeGrafter"/>
</dbReference>
<dbReference type="InterPro" id="IPR036047">
    <property type="entry name" value="F-box-like_dom_sf"/>
</dbReference>
<dbReference type="PANTHER" id="PTHR12874">
    <property type="entry name" value="F-BOX ONLY PROTEIN 48-RELATED"/>
    <property type="match status" value="1"/>
</dbReference>
<protein>
    <recommendedName>
        <fullName evidence="1">F-box domain-containing protein</fullName>
    </recommendedName>
</protein>
<dbReference type="GO" id="GO:0031146">
    <property type="term" value="P:SCF-dependent proteasomal ubiquitin-dependent protein catabolic process"/>
    <property type="evidence" value="ECO:0007669"/>
    <property type="project" value="TreeGrafter"/>
</dbReference>
<dbReference type="Pfam" id="PF12937">
    <property type="entry name" value="F-box-like"/>
    <property type="match status" value="2"/>
</dbReference>
<comment type="caution">
    <text evidence="2">The sequence shown here is derived from an EMBL/GenBank/DDBJ whole genome shotgun (WGS) entry which is preliminary data.</text>
</comment>
<keyword evidence="3" id="KW-1185">Reference proteome</keyword>
<reference evidence="2" key="1">
    <citation type="submission" date="2022-11" db="EMBL/GenBank/DDBJ databases">
        <title>Genome Sequence of Cubamyces cubensis.</title>
        <authorList>
            <person name="Buettner E."/>
        </authorList>
    </citation>
    <scope>NUCLEOTIDE SEQUENCE</scope>
    <source>
        <strain evidence="2">MPL-01</strain>
    </source>
</reference>
<feature type="domain" description="F-box" evidence="1">
    <location>
        <begin position="25"/>
        <end position="67"/>
    </location>
</feature>
<dbReference type="SMART" id="SM00256">
    <property type="entry name" value="FBOX"/>
    <property type="match status" value="2"/>
</dbReference>
<dbReference type="Proteomes" id="UP001215151">
    <property type="component" value="Unassembled WGS sequence"/>
</dbReference>
<accession>A0AAD7TW35</accession>
<organism evidence="2 3">
    <name type="scientific">Trametes cubensis</name>
    <dbReference type="NCBI Taxonomy" id="1111947"/>
    <lineage>
        <taxon>Eukaryota</taxon>
        <taxon>Fungi</taxon>
        <taxon>Dikarya</taxon>
        <taxon>Basidiomycota</taxon>
        <taxon>Agaricomycotina</taxon>
        <taxon>Agaricomycetes</taxon>
        <taxon>Polyporales</taxon>
        <taxon>Polyporaceae</taxon>
        <taxon>Trametes</taxon>
    </lineage>
</organism>